<sequence length="110" mass="12732">MNRLFVYGTLCPNRENAHILGEIGGDWQQAFVRGSVHILDWGPDKGLPAIVLNEKDELVEGYLFSTEKLQENWQMLDDFEGMQYQRVQTEVHLISGEKMLAWTYVMKAQD</sequence>
<accession>A0A4Q6XHC8</accession>
<dbReference type="RefSeq" id="WP_130162160.1">
    <property type="nucleotide sequence ID" value="NZ_SGIM01000007.1"/>
</dbReference>
<organism evidence="4 5">
    <name type="scientific">Acinetobacter halotolerans</name>
    <dbReference type="NCBI Taxonomy" id="1752076"/>
    <lineage>
        <taxon>Bacteria</taxon>
        <taxon>Pseudomonadati</taxon>
        <taxon>Pseudomonadota</taxon>
        <taxon>Gammaproteobacteria</taxon>
        <taxon>Moraxellales</taxon>
        <taxon>Moraxellaceae</taxon>
        <taxon>Acinetobacter</taxon>
    </lineage>
</organism>
<dbReference type="InterPro" id="IPR045038">
    <property type="entry name" value="AIG2-like"/>
</dbReference>
<feature type="domain" description="Gamma-glutamylcyclotransferase AIG2-like" evidence="3">
    <location>
        <begin position="4"/>
        <end position="108"/>
    </location>
</feature>
<evidence type="ECO:0000259" key="3">
    <source>
        <dbReference type="Pfam" id="PF06094"/>
    </source>
</evidence>
<dbReference type="InterPro" id="IPR013024">
    <property type="entry name" value="GGCT-like"/>
</dbReference>
<keyword evidence="5" id="KW-1185">Reference proteome</keyword>
<name>A0A4Q6XHC8_9GAMM</name>
<dbReference type="Gene3D" id="3.10.490.10">
    <property type="entry name" value="Gamma-glutamyl cyclotransferase-like"/>
    <property type="match status" value="1"/>
</dbReference>
<evidence type="ECO:0000256" key="1">
    <source>
        <dbReference type="ARBA" id="ARBA00022679"/>
    </source>
</evidence>
<evidence type="ECO:0000256" key="2">
    <source>
        <dbReference type="ARBA" id="ARBA00030602"/>
    </source>
</evidence>
<dbReference type="SUPFAM" id="SSF110857">
    <property type="entry name" value="Gamma-glutamyl cyclotransferase-like"/>
    <property type="match status" value="1"/>
</dbReference>
<evidence type="ECO:0000313" key="5">
    <source>
        <dbReference type="Proteomes" id="UP000292110"/>
    </source>
</evidence>
<dbReference type="CDD" id="cd06661">
    <property type="entry name" value="GGCT_like"/>
    <property type="match status" value="1"/>
</dbReference>
<dbReference type="Proteomes" id="UP000292110">
    <property type="component" value="Unassembled WGS sequence"/>
</dbReference>
<dbReference type="InterPro" id="IPR009288">
    <property type="entry name" value="AIG2-like_dom"/>
</dbReference>
<dbReference type="PANTHER" id="PTHR31544:SF2">
    <property type="entry name" value="AIG2-LIKE PROTEIN D"/>
    <property type="match status" value="1"/>
</dbReference>
<gene>
    <name evidence="4" type="ORF">EXE30_09410</name>
</gene>
<dbReference type="EMBL" id="SGIM01000007">
    <property type="protein sequence ID" value="RZF52073.1"/>
    <property type="molecule type" value="Genomic_DNA"/>
</dbReference>
<reference evidence="4 5" key="1">
    <citation type="submission" date="2019-02" db="EMBL/GenBank/DDBJ databases">
        <title>The draft genome of Acinetobacter halotolerans strain JCM 31009.</title>
        <authorList>
            <person name="Qin J."/>
            <person name="Feng Y."/>
            <person name="Nemec A."/>
            <person name="Zong Z."/>
        </authorList>
    </citation>
    <scope>NUCLEOTIDE SEQUENCE [LARGE SCALE GENOMIC DNA]</scope>
    <source>
        <strain evidence="4 5">JCM 31009</strain>
    </source>
</reference>
<dbReference type="GO" id="GO:0016740">
    <property type="term" value="F:transferase activity"/>
    <property type="evidence" value="ECO:0007669"/>
    <property type="project" value="UniProtKB-KW"/>
</dbReference>
<comment type="caution">
    <text evidence="4">The sequence shown here is derived from an EMBL/GenBank/DDBJ whole genome shotgun (WGS) entry which is preliminary data.</text>
</comment>
<dbReference type="Pfam" id="PF06094">
    <property type="entry name" value="GGACT"/>
    <property type="match status" value="1"/>
</dbReference>
<keyword evidence="1 4" id="KW-0808">Transferase</keyword>
<evidence type="ECO:0000313" key="4">
    <source>
        <dbReference type="EMBL" id="RZF52073.1"/>
    </source>
</evidence>
<dbReference type="AlphaFoldDB" id="A0A4Q6XHC8"/>
<protein>
    <recommendedName>
        <fullName evidence="2">Putative gamma-glutamylcyclotransferase</fullName>
    </recommendedName>
</protein>
<dbReference type="PANTHER" id="PTHR31544">
    <property type="entry name" value="AIG2-LIKE PROTEIN D"/>
    <property type="match status" value="1"/>
</dbReference>
<dbReference type="InterPro" id="IPR036568">
    <property type="entry name" value="GGCT-like_sf"/>
</dbReference>
<proteinExistence type="predicted"/>